<sequence length="100" mass="11747">MKRKKKRFNKMKIYMLGIVVLVGGSVTTTLYDQQKEMRYLDQREAALHEEIERLSGDVQHLRTRLEDSGTDEYINGIAREQLKMVGEDEIIFIDLNRSKN</sequence>
<organism evidence="1 2">
    <name type="scientific">Alkaliphilus metalliredigens (strain QYMF)</name>
    <dbReference type="NCBI Taxonomy" id="293826"/>
    <lineage>
        <taxon>Bacteria</taxon>
        <taxon>Bacillati</taxon>
        <taxon>Bacillota</taxon>
        <taxon>Clostridia</taxon>
        <taxon>Peptostreptococcales</taxon>
        <taxon>Natronincolaceae</taxon>
        <taxon>Alkaliphilus</taxon>
    </lineage>
</organism>
<dbReference type="OrthoDB" id="14319at2"/>
<gene>
    <name evidence="1" type="ordered locus">Amet_0171</name>
</gene>
<dbReference type="HOGENOM" id="CLU_134863_4_1_9"/>
<dbReference type="Pfam" id="PF04977">
    <property type="entry name" value="DivIC"/>
    <property type="match status" value="1"/>
</dbReference>
<proteinExistence type="predicted"/>
<dbReference type="STRING" id="293826.Amet_0171"/>
<dbReference type="KEGG" id="amt:Amet_0171"/>
<dbReference type="RefSeq" id="WP_011971317.1">
    <property type="nucleotide sequence ID" value="NC_009633.1"/>
</dbReference>
<dbReference type="eggNOG" id="COG2919">
    <property type="taxonomic scope" value="Bacteria"/>
</dbReference>
<dbReference type="AlphaFoldDB" id="A6TJP0"/>
<keyword evidence="2" id="KW-1185">Reference proteome</keyword>
<evidence type="ECO:0000313" key="1">
    <source>
        <dbReference type="EMBL" id="ABR46408.1"/>
    </source>
</evidence>
<name>A6TJP0_ALKMQ</name>
<protein>
    <submittedName>
        <fullName evidence="1">Septum formation initiator</fullName>
    </submittedName>
</protein>
<dbReference type="InterPro" id="IPR007060">
    <property type="entry name" value="FtsL/DivIC"/>
</dbReference>
<dbReference type="Proteomes" id="UP000001572">
    <property type="component" value="Chromosome"/>
</dbReference>
<reference evidence="2" key="1">
    <citation type="journal article" date="2016" name="Genome Announc.">
        <title>Complete genome sequence of Alkaliphilus metalliredigens strain QYMF, an alkaliphilic and metal-reducing bacterium isolated from borax-contaminated leachate ponds.</title>
        <authorList>
            <person name="Hwang C."/>
            <person name="Copeland A."/>
            <person name="Lucas S."/>
            <person name="Lapidus A."/>
            <person name="Barry K."/>
            <person name="Detter J.C."/>
            <person name="Glavina Del Rio T."/>
            <person name="Hammon N."/>
            <person name="Israni S."/>
            <person name="Dalin E."/>
            <person name="Tice H."/>
            <person name="Pitluck S."/>
            <person name="Chertkov O."/>
            <person name="Brettin T."/>
            <person name="Bruce D."/>
            <person name="Han C."/>
            <person name="Schmutz J."/>
            <person name="Larimer F."/>
            <person name="Land M.L."/>
            <person name="Hauser L."/>
            <person name="Kyrpides N."/>
            <person name="Mikhailova N."/>
            <person name="Ye Q."/>
            <person name="Zhou J."/>
            <person name="Richardson P."/>
            <person name="Fields M.W."/>
        </authorList>
    </citation>
    <scope>NUCLEOTIDE SEQUENCE [LARGE SCALE GENOMIC DNA]</scope>
    <source>
        <strain evidence="2">QYMF</strain>
    </source>
</reference>
<dbReference type="EMBL" id="CP000724">
    <property type="protein sequence ID" value="ABR46408.1"/>
    <property type="molecule type" value="Genomic_DNA"/>
</dbReference>
<accession>A6TJP0</accession>
<evidence type="ECO:0000313" key="2">
    <source>
        <dbReference type="Proteomes" id="UP000001572"/>
    </source>
</evidence>